<dbReference type="InterPro" id="IPR039672">
    <property type="entry name" value="MFS_2"/>
</dbReference>
<dbReference type="PANTHER" id="PTHR11328:SF24">
    <property type="entry name" value="MAJOR FACILITATOR SUPERFAMILY (MFS) PROFILE DOMAIN-CONTAINING PROTEIN"/>
    <property type="match status" value="1"/>
</dbReference>
<feature type="transmembrane region" description="Helical" evidence="5">
    <location>
        <begin position="30"/>
        <end position="54"/>
    </location>
</feature>
<evidence type="ECO:0000256" key="1">
    <source>
        <dbReference type="ARBA" id="ARBA00009617"/>
    </source>
</evidence>
<feature type="transmembrane region" description="Helical" evidence="5">
    <location>
        <begin position="226"/>
        <end position="251"/>
    </location>
</feature>
<evidence type="ECO:0000256" key="2">
    <source>
        <dbReference type="ARBA" id="ARBA00022692"/>
    </source>
</evidence>
<comment type="similarity">
    <text evidence="1">Belongs to the sodium:galactoside symporter (TC 2.A.2) family.</text>
</comment>
<dbReference type="RefSeq" id="WP_115153078.1">
    <property type="nucleotide sequence ID" value="NZ_DBFWLE010000008.1"/>
</dbReference>
<keyword evidence="4 5" id="KW-0472">Membrane</keyword>
<evidence type="ECO:0000256" key="5">
    <source>
        <dbReference type="SAM" id="Phobius"/>
    </source>
</evidence>
<organism evidence="7 8">
    <name type="scientific">Segatella buccae</name>
    <dbReference type="NCBI Taxonomy" id="28126"/>
    <lineage>
        <taxon>Bacteria</taxon>
        <taxon>Pseudomonadati</taxon>
        <taxon>Bacteroidota</taxon>
        <taxon>Bacteroidia</taxon>
        <taxon>Bacteroidales</taxon>
        <taxon>Prevotellaceae</taxon>
        <taxon>Segatella</taxon>
    </lineage>
</organism>
<dbReference type="InterPro" id="IPR036259">
    <property type="entry name" value="MFS_trans_sf"/>
</dbReference>
<evidence type="ECO:0000313" key="8">
    <source>
        <dbReference type="Proteomes" id="UP000255283"/>
    </source>
</evidence>
<dbReference type="NCBIfam" id="TIGR00792">
    <property type="entry name" value="gph"/>
    <property type="match status" value="1"/>
</dbReference>
<feature type="transmembrane region" description="Helical" evidence="5">
    <location>
        <begin position="327"/>
        <end position="352"/>
    </location>
</feature>
<dbReference type="GO" id="GO:0006814">
    <property type="term" value="P:sodium ion transport"/>
    <property type="evidence" value="ECO:0007669"/>
    <property type="project" value="InterPro"/>
</dbReference>
<dbReference type="PROSITE" id="PS50850">
    <property type="entry name" value="MFS"/>
    <property type="match status" value="1"/>
</dbReference>
<evidence type="ECO:0000256" key="3">
    <source>
        <dbReference type="ARBA" id="ARBA00022989"/>
    </source>
</evidence>
<feature type="transmembrane region" description="Helical" evidence="5">
    <location>
        <begin position="381"/>
        <end position="400"/>
    </location>
</feature>
<feature type="transmembrane region" description="Helical" evidence="5">
    <location>
        <begin position="182"/>
        <end position="199"/>
    </location>
</feature>
<evidence type="ECO:0000313" key="7">
    <source>
        <dbReference type="EMBL" id="SUB79099.1"/>
    </source>
</evidence>
<feature type="transmembrane region" description="Helical" evidence="5">
    <location>
        <begin position="263"/>
        <end position="291"/>
    </location>
</feature>
<sequence>MASLKEKIGYGFGDMSSSMFWKIFSYYLPIFYSDVFGLSLGATATLMLVTRIWDTVSDPMMGVIADRTHTRWGKYRPYLLFFAAPFAISGVLLFTTPDLGETGKLVWAYVTYILMMTVYTGINVPYGSMLGVMTNDSDEKTVFSSFRMFFAYAGSFIALFAWEPLCNLFKLQGGTESSAWQSAMIVIAVFCFLLFLLSFKLTKEHVKAEATALGSDLSSLVRNAPWWLLTVAALCTNLFNTVRGATVAYYFKYYIGENASIELGAISFLFFAGLFLAVGEVCNMIGVVVAVPVSRRLGKRKTFGLAGVLLAVLSIAFFFVPCTNAGFILMLLLQILISICTGIVSPLVWSMYADVADYARVKDGSSSTGLIFSSGSMAQKFGGAIAGSAVLWLFAAFGLVPNAASQTESAILGMKLTMSWIPAAIALLMVFIMVVYPLTKSKMKEIGRQLVSLQRVED</sequence>
<comment type="caution">
    <text evidence="7">The sequence shown here is derived from an EMBL/GenBank/DDBJ whole genome shotgun (WGS) entry which is preliminary data.</text>
</comment>
<dbReference type="Gene3D" id="1.20.1250.20">
    <property type="entry name" value="MFS general substrate transporter like domains"/>
    <property type="match status" value="2"/>
</dbReference>
<dbReference type="GO" id="GO:0008643">
    <property type="term" value="P:carbohydrate transport"/>
    <property type="evidence" value="ECO:0007669"/>
    <property type="project" value="InterPro"/>
</dbReference>
<dbReference type="Proteomes" id="UP000255283">
    <property type="component" value="Unassembled WGS sequence"/>
</dbReference>
<proteinExistence type="inferred from homology"/>
<feature type="domain" description="Major facilitator superfamily (MFS) profile" evidence="6">
    <location>
        <begin position="1"/>
        <end position="440"/>
    </location>
</feature>
<gene>
    <name evidence="7" type="primary">yicJ_1</name>
    <name evidence="7" type="ORF">NCTC13063_00354</name>
</gene>
<dbReference type="PANTHER" id="PTHR11328">
    <property type="entry name" value="MAJOR FACILITATOR SUPERFAMILY DOMAIN-CONTAINING PROTEIN"/>
    <property type="match status" value="1"/>
</dbReference>
<protein>
    <submittedName>
        <fullName evidence="7">Inner membrane symporter yicJ</fullName>
    </submittedName>
</protein>
<dbReference type="AlphaFoldDB" id="A0AAQ1UGD4"/>
<dbReference type="CDD" id="cd17332">
    <property type="entry name" value="MFS_MelB_like"/>
    <property type="match status" value="1"/>
</dbReference>
<dbReference type="GO" id="GO:0015293">
    <property type="term" value="F:symporter activity"/>
    <property type="evidence" value="ECO:0007669"/>
    <property type="project" value="InterPro"/>
</dbReference>
<feature type="transmembrane region" description="Helical" evidence="5">
    <location>
        <begin position="146"/>
        <end position="162"/>
    </location>
</feature>
<evidence type="ECO:0000259" key="6">
    <source>
        <dbReference type="PROSITE" id="PS50850"/>
    </source>
</evidence>
<feature type="transmembrane region" description="Helical" evidence="5">
    <location>
        <begin position="303"/>
        <end position="321"/>
    </location>
</feature>
<dbReference type="GO" id="GO:0005886">
    <property type="term" value="C:plasma membrane"/>
    <property type="evidence" value="ECO:0007669"/>
    <property type="project" value="TreeGrafter"/>
</dbReference>
<feature type="transmembrane region" description="Helical" evidence="5">
    <location>
        <begin position="106"/>
        <end position="126"/>
    </location>
</feature>
<name>A0AAQ1UGD4_9BACT</name>
<dbReference type="InterPro" id="IPR001927">
    <property type="entry name" value="Na/Gal_symport"/>
</dbReference>
<keyword evidence="3 5" id="KW-1133">Transmembrane helix</keyword>
<dbReference type="EMBL" id="UGTJ01000001">
    <property type="protein sequence ID" value="SUB79099.1"/>
    <property type="molecule type" value="Genomic_DNA"/>
</dbReference>
<dbReference type="SUPFAM" id="SSF103473">
    <property type="entry name" value="MFS general substrate transporter"/>
    <property type="match status" value="1"/>
</dbReference>
<keyword evidence="2 5" id="KW-0812">Transmembrane</keyword>
<dbReference type="Pfam" id="PF13347">
    <property type="entry name" value="MFS_2"/>
    <property type="match status" value="1"/>
</dbReference>
<feature type="transmembrane region" description="Helical" evidence="5">
    <location>
        <begin position="75"/>
        <end position="94"/>
    </location>
</feature>
<reference evidence="7 8" key="1">
    <citation type="submission" date="2018-06" db="EMBL/GenBank/DDBJ databases">
        <authorList>
            <consortium name="Pathogen Informatics"/>
            <person name="Doyle S."/>
        </authorList>
    </citation>
    <scope>NUCLEOTIDE SEQUENCE [LARGE SCALE GENOMIC DNA]</scope>
    <source>
        <strain evidence="7 8">NCTC13063</strain>
    </source>
</reference>
<accession>A0AAQ1UGD4</accession>
<dbReference type="InterPro" id="IPR020846">
    <property type="entry name" value="MFS_dom"/>
</dbReference>
<evidence type="ECO:0000256" key="4">
    <source>
        <dbReference type="ARBA" id="ARBA00023136"/>
    </source>
</evidence>
<feature type="transmembrane region" description="Helical" evidence="5">
    <location>
        <begin position="420"/>
        <end position="439"/>
    </location>
</feature>